<reference evidence="4 5" key="1">
    <citation type="submission" date="2017-06" db="EMBL/GenBank/DDBJ databases">
        <title>Raineya orbicola gen. nov., sp. nov. a slightly thermophilic bacterium of the phylum Bacteroidetes and the description of Raineyaceae fam. nov.</title>
        <authorList>
            <person name="Albuquerque L."/>
            <person name="Polonia A.R.M."/>
            <person name="Barroso C."/>
            <person name="Froufe H.J.C."/>
            <person name="Lage O."/>
            <person name="Lobo-Da-Cunha A."/>
            <person name="Egas C."/>
            <person name="Da Costa M.S."/>
        </authorList>
    </citation>
    <scope>NUCLEOTIDE SEQUENCE [LARGE SCALE GENOMIC DNA]</scope>
    <source>
        <strain evidence="4 5">SPSPC-11</strain>
    </source>
</reference>
<name>A0A2N3I4X8_9BACT</name>
<dbReference type="GO" id="GO:0003677">
    <property type="term" value="F:DNA binding"/>
    <property type="evidence" value="ECO:0007669"/>
    <property type="project" value="InterPro"/>
</dbReference>
<dbReference type="GO" id="GO:0008170">
    <property type="term" value="F:N-methyltransferase activity"/>
    <property type="evidence" value="ECO:0007669"/>
    <property type="project" value="InterPro"/>
</dbReference>
<keyword evidence="1 4" id="KW-0489">Methyltransferase</keyword>
<dbReference type="SUPFAM" id="SSF53335">
    <property type="entry name" value="S-adenosyl-L-methionine-dependent methyltransferases"/>
    <property type="match status" value="3"/>
</dbReference>
<evidence type="ECO:0000313" key="4">
    <source>
        <dbReference type="EMBL" id="PKQ65303.1"/>
    </source>
</evidence>
<feature type="domain" description="DNA methylase N-4/N-6" evidence="3">
    <location>
        <begin position="89"/>
        <end position="176"/>
    </location>
</feature>
<dbReference type="InterPro" id="IPR029063">
    <property type="entry name" value="SAM-dependent_MTases_sf"/>
</dbReference>
<dbReference type="EMBL" id="NKXO01000060">
    <property type="protein sequence ID" value="PKQ65303.1"/>
    <property type="molecule type" value="Genomic_DNA"/>
</dbReference>
<accession>A0A2N3I4X8</accession>
<dbReference type="GO" id="GO:0005737">
    <property type="term" value="C:cytoplasm"/>
    <property type="evidence" value="ECO:0007669"/>
    <property type="project" value="TreeGrafter"/>
</dbReference>
<keyword evidence="5" id="KW-1185">Reference proteome</keyword>
<organism evidence="4 5">
    <name type="scientific">Raineya orbicola</name>
    <dbReference type="NCBI Taxonomy" id="2016530"/>
    <lineage>
        <taxon>Bacteria</taxon>
        <taxon>Pseudomonadati</taxon>
        <taxon>Bacteroidota</taxon>
        <taxon>Cytophagia</taxon>
        <taxon>Cytophagales</taxon>
        <taxon>Raineyaceae</taxon>
        <taxon>Raineya</taxon>
    </lineage>
</organism>
<dbReference type="Gene3D" id="3.40.50.150">
    <property type="entry name" value="Vaccinia Virus protein VP39"/>
    <property type="match status" value="2"/>
</dbReference>
<dbReference type="AlphaFoldDB" id="A0A2N3I4X8"/>
<dbReference type="GO" id="GO:0032259">
    <property type="term" value="P:methylation"/>
    <property type="evidence" value="ECO:0007669"/>
    <property type="project" value="UniProtKB-KW"/>
</dbReference>
<dbReference type="InterPro" id="IPR002941">
    <property type="entry name" value="DNA_methylase_N4/N6"/>
</dbReference>
<evidence type="ECO:0000259" key="3">
    <source>
        <dbReference type="Pfam" id="PF01555"/>
    </source>
</evidence>
<proteinExistence type="predicted"/>
<comment type="caution">
    <text evidence="4">The sequence shown here is derived from an EMBL/GenBank/DDBJ whole genome shotgun (WGS) entry which is preliminary data.</text>
</comment>
<dbReference type="CDD" id="cd02440">
    <property type="entry name" value="AdoMet_MTases"/>
    <property type="match status" value="1"/>
</dbReference>
<dbReference type="Proteomes" id="UP000233387">
    <property type="component" value="Unassembled WGS sequence"/>
</dbReference>
<dbReference type="PANTHER" id="PTHR13370">
    <property type="entry name" value="RNA METHYLASE-RELATED"/>
    <property type="match status" value="1"/>
</dbReference>
<dbReference type="GO" id="GO:0009007">
    <property type="term" value="F:site-specific DNA-methyltransferase (adenine-specific) activity"/>
    <property type="evidence" value="ECO:0007669"/>
    <property type="project" value="TreeGrafter"/>
</dbReference>
<sequence>MEKQLQINTIKEEKISETSTLFTIREAADFASKYINKNVTVSNITYLLNYGRVPKVDNNGLTLISKQELIKYYENFYGRRELDWKKKLGDDLNWSLSFEHLKEAETTKHVHRLHPYKGKYIPQLVEYFLDGHTDEFKKQVFFNKEDIVLDPFCGSGTTLVQANELGIHAIGVDISAFNALISNVKISKVDFTELYQETERISKALKKFVANSSHLAFEKELAEFLTDYDKKYFPSPEFKIKVRKKEIDEESYTELHEKIVLKKFYELITKYQIKVKQDKQNTFLEKWYLQTVRNEIDFVFEQIKEVQDLQVKNVLTVILSRTIRSCRATTHADLATLVEPVTTPYYCAKHGKICKPLFSILSWWERYCKDTIQRLAEFSKLRTNTFQYCLNGNSETIDILAELEKKHFDFYELVKQKKIRGIFSSPPYVGLIDYHEQHAYAYDLFGFERKDEQEIGSMSKKQTKQAQQDYVKAIANVLNNCKKFLADDYDVFLVANDKFNLYSQIAEMAGMQIVNQYKRPVLNRTEKDKGAYSEIIFHLKRNSI</sequence>
<evidence type="ECO:0000313" key="5">
    <source>
        <dbReference type="Proteomes" id="UP000233387"/>
    </source>
</evidence>
<dbReference type="PANTHER" id="PTHR13370:SF3">
    <property type="entry name" value="TRNA (GUANINE(10)-N2)-METHYLTRANSFERASE HOMOLOG"/>
    <property type="match status" value="1"/>
</dbReference>
<evidence type="ECO:0000256" key="2">
    <source>
        <dbReference type="ARBA" id="ARBA00022679"/>
    </source>
</evidence>
<protein>
    <submittedName>
        <fullName evidence="4">DNA methylase</fullName>
    </submittedName>
</protein>
<keyword evidence="2" id="KW-0808">Transferase</keyword>
<evidence type="ECO:0000256" key="1">
    <source>
        <dbReference type="ARBA" id="ARBA00022603"/>
    </source>
</evidence>
<gene>
    <name evidence="4" type="ORF">Rain11_2548</name>
</gene>
<dbReference type="RefSeq" id="WP_207764458.1">
    <property type="nucleotide sequence ID" value="NZ_NKXO01000060.1"/>
</dbReference>
<dbReference type="Pfam" id="PF01555">
    <property type="entry name" value="N6_N4_Mtase"/>
    <property type="match status" value="1"/>
</dbReference>